<evidence type="ECO:0000259" key="4">
    <source>
        <dbReference type="PROSITE" id="PS50949"/>
    </source>
</evidence>
<dbReference type="PANTHER" id="PTHR43537:SF20">
    <property type="entry name" value="HTH-TYPE TRANSCRIPTIONAL REPRESSOR GLAR"/>
    <property type="match status" value="1"/>
</dbReference>
<keyword evidence="1" id="KW-0805">Transcription regulation</keyword>
<evidence type="ECO:0000313" key="5">
    <source>
        <dbReference type="EMBL" id="KWX26240.1"/>
    </source>
</evidence>
<dbReference type="SMART" id="SM00345">
    <property type="entry name" value="HTH_GNTR"/>
    <property type="match status" value="1"/>
</dbReference>
<dbReference type="GO" id="GO:0003700">
    <property type="term" value="F:DNA-binding transcription factor activity"/>
    <property type="evidence" value="ECO:0007669"/>
    <property type="project" value="InterPro"/>
</dbReference>
<dbReference type="CDD" id="cd07377">
    <property type="entry name" value="WHTH_GntR"/>
    <property type="match status" value="1"/>
</dbReference>
<keyword evidence="6" id="KW-1185">Reference proteome</keyword>
<dbReference type="SMART" id="SM00895">
    <property type="entry name" value="FCD"/>
    <property type="match status" value="1"/>
</dbReference>
<dbReference type="EMBL" id="LGTW01000001">
    <property type="protein sequence ID" value="KWX26240.1"/>
    <property type="molecule type" value="Genomic_DNA"/>
</dbReference>
<dbReference type="AlphaFoldDB" id="A0A132PV93"/>
<dbReference type="RefSeq" id="WP_067843617.1">
    <property type="nucleotide sequence ID" value="NZ_LGTW01000001.1"/>
</dbReference>
<dbReference type="InterPro" id="IPR008920">
    <property type="entry name" value="TF_FadR/GntR_C"/>
</dbReference>
<protein>
    <submittedName>
        <fullName evidence="5">GntR family transcriptional regulator</fullName>
    </submittedName>
</protein>
<accession>A0A132PV93</accession>
<dbReference type="PROSITE" id="PS50949">
    <property type="entry name" value="HTH_GNTR"/>
    <property type="match status" value="1"/>
</dbReference>
<name>A0A132PV93_9MYCO</name>
<evidence type="ECO:0000313" key="6">
    <source>
        <dbReference type="Proteomes" id="UP000070612"/>
    </source>
</evidence>
<dbReference type="SUPFAM" id="SSF48008">
    <property type="entry name" value="GntR ligand-binding domain-like"/>
    <property type="match status" value="1"/>
</dbReference>
<dbReference type="InterPro" id="IPR036388">
    <property type="entry name" value="WH-like_DNA-bd_sf"/>
</dbReference>
<dbReference type="SUPFAM" id="SSF46785">
    <property type="entry name" value="Winged helix' DNA-binding domain"/>
    <property type="match status" value="1"/>
</dbReference>
<dbReference type="Gene3D" id="1.20.120.530">
    <property type="entry name" value="GntR ligand-binding domain-like"/>
    <property type="match status" value="1"/>
</dbReference>
<dbReference type="Gene3D" id="1.10.10.10">
    <property type="entry name" value="Winged helix-like DNA-binding domain superfamily/Winged helix DNA-binding domain"/>
    <property type="match status" value="1"/>
</dbReference>
<dbReference type="InterPro" id="IPR036390">
    <property type="entry name" value="WH_DNA-bd_sf"/>
</dbReference>
<dbReference type="GO" id="GO:0003677">
    <property type="term" value="F:DNA binding"/>
    <property type="evidence" value="ECO:0007669"/>
    <property type="project" value="UniProtKB-KW"/>
</dbReference>
<dbReference type="InterPro" id="IPR011711">
    <property type="entry name" value="GntR_C"/>
</dbReference>
<comment type="caution">
    <text evidence="5">The sequence shown here is derived from an EMBL/GenBank/DDBJ whole genome shotgun (WGS) entry which is preliminary data.</text>
</comment>
<dbReference type="InterPro" id="IPR000524">
    <property type="entry name" value="Tscrpt_reg_HTH_GntR"/>
</dbReference>
<dbReference type="PANTHER" id="PTHR43537">
    <property type="entry name" value="TRANSCRIPTIONAL REGULATOR, GNTR FAMILY"/>
    <property type="match status" value="1"/>
</dbReference>
<gene>
    <name evidence="5" type="ORF">AFM11_01360</name>
</gene>
<evidence type="ECO:0000256" key="1">
    <source>
        <dbReference type="ARBA" id="ARBA00023015"/>
    </source>
</evidence>
<dbReference type="Pfam" id="PF00392">
    <property type="entry name" value="GntR"/>
    <property type="match status" value="1"/>
</dbReference>
<organism evidence="5 6">
    <name type="scientific">Mycolicibacterium wolinskyi</name>
    <dbReference type="NCBI Taxonomy" id="59750"/>
    <lineage>
        <taxon>Bacteria</taxon>
        <taxon>Bacillati</taxon>
        <taxon>Actinomycetota</taxon>
        <taxon>Actinomycetes</taxon>
        <taxon>Mycobacteriales</taxon>
        <taxon>Mycobacteriaceae</taxon>
        <taxon>Mycolicibacterium</taxon>
    </lineage>
</organism>
<keyword evidence="3" id="KW-0804">Transcription</keyword>
<evidence type="ECO:0000256" key="2">
    <source>
        <dbReference type="ARBA" id="ARBA00023125"/>
    </source>
</evidence>
<dbReference type="PATRIC" id="fig|59750.3.peg.279"/>
<dbReference type="Pfam" id="PF07729">
    <property type="entry name" value="FCD"/>
    <property type="match status" value="1"/>
</dbReference>
<dbReference type="Proteomes" id="UP000070612">
    <property type="component" value="Unassembled WGS sequence"/>
</dbReference>
<sequence>MKAAGATTTGRVTKTSVFEELRSDILAGRLEPGTKLPFANLVTRFSCSVGTIREALQRLSEQGLVVSEWQQGFKVTEISAEDLADLTEARCEIESMALRFAIERADMEWEAQTVSAHHILDRTPMYDDADPARFTEKWVTAHGAFHDALLLGCPNRRIRTTAMSLRESAELYRRWSAPLHDRERDIAGEHRAIADAVVARDADLATRLLREHIQRTTDKLLQSQE</sequence>
<proteinExistence type="predicted"/>
<feature type="domain" description="HTH gntR-type" evidence="4">
    <location>
        <begin position="11"/>
        <end position="78"/>
    </location>
</feature>
<reference evidence="5 6" key="1">
    <citation type="submission" date="2015-07" db="EMBL/GenBank/DDBJ databases">
        <title>A draft genome sequence of Mycobacterium wolinskyi.</title>
        <authorList>
            <person name="de Man T.J."/>
            <person name="Perry K.A."/>
            <person name="Coulliette A.D."/>
            <person name="Jensen B."/>
            <person name="Toney N.C."/>
            <person name="Limbago B.M."/>
            <person name="Noble-Wang J."/>
        </authorList>
    </citation>
    <scope>NUCLEOTIDE SEQUENCE [LARGE SCALE GENOMIC DNA]</scope>
    <source>
        <strain evidence="5 6">CDC_01</strain>
    </source>
</reference>
<evidence type="ECO:0000256" key="3">
    <source>
        <dbReference type="ARBA" id="ARBA00023163"/>
    </source>
</evidence>
<keyword evidence="2" id="KW-0238">DNA-binding</keyword>